<dbReference type="InterPro" id="IPR000812">
    <property type="entry name" value="TFIIB"/>
</dbReference>
<keyword evidence="17" id="KW-0472">Membrane</keyword>
<evidence type="ECO:0000256" key="13">
    <source>
        <dbReference type="ARBA" id="ARBA00066213"/>
    </source>
</evidence>
<keyword evidence="5" id="KW-0677">Repeat</keyword>
<evidence type="ECO:0000256" key="7">
    <source>
        <dbReference type="ARBA" id="ARBA00022833"/>
    </source>
</evidence>
<dbReference type="FunFam" id="1.10.472.10:FF:000008">
    <property type="entry name" value="Transcription initiation factor IIB"/>
    <property type="match status" value="1"/>
</dbReference>
<dbReference type="Proteomes" id="UP001327957">
    <property type="component" value="Unassembled WGS sequence"/>
</dbReference>
<dbReference type="Pfam" id="PF08271">
    <property type="entry name" value="Zn_Ribbon_TF"/>
    <property type="match status" value="1"/>
</dbReference>
<evidence type="ECO:0000256" key="15">
    <source>
        <dbReference type="SAM" id="Coils"/>
    </source>
</evidence>
<comment type="similarity">
    <text evidence="2">Belongs to the TFIIB family.</text>
</comment>
<evidence type="ECO:0000256" key="1">
    <source>
        <dbReference type="ARBA" id="ARBA00004123"/>
    </source>
</evidence>
<evidence type="ECO:0000256" key="5">
    <source>
        <dbReference type="ARBA" id="ARBA00022737"/>
    </source>
</evidence>
<comment type="function">
    <text evidence="12">General factor that plays a major role in the activation of eukaryotic genes transcribed by RNA polymerase II.</text>
</comment>
<feature type="compositionally biased region" description="Low complexity" evidence="16">
    <location>
        <begin position="24"/>
        <end position="49"/>
    </location>
</feature>
<dbReference type="GO" id="GO:0017025">
    <property type="term" value="F:TBP-class protein binding"/>
    <property type="evidence" value="ECO:0007669"/>
    <property type="project" value="InterPro"/>
</dbReference>
<dbReference type="GO" id="GO:0097550">
    <property type="term" value="C:transcription preinitiation complex"/>
    <property type="evidence" value="ECO:0007669"/>
    <property type="project" value="TreeGrafter"/>
</dbReference>
<feature type="coiled-coil region" evidence="15">
    <location>
        <begin position="285"/>
        <end position="312"/>
    </location>
</feature>
<dbReference type="GO" id="GO:0008270">
    <property type="term" value="F:zinc ion binding"/>
    <property type="evidence" value="ECO:0007669"/>
    <property type="project" value="UniProtKB-KW"/>
</dbReference>
<dbReference type="FunFam" id="1.10.472.170:FF:000001">
    <property type="entry name" value="Transcription initiation factor IIB"/>
    <property type="match status" value="1"/>
</dbReference>
<dbReference type="PROSITE" id="PS00782">
    <property type="entry name" value="TFIIB"/>
    <property type="match status" value="2"/>
</dbReference>
<keyword evidence="9" id="KW-0804">Transcription</keyword>
<dbReference type="InterPro" id="IPR036915">
    <property type="entry name" value="Cyclin-like_sf"/>
</dbReference>
<keyword evidence="15" id="KW-0175">Coiled coil</keyword>
<feature type="compositionally biased region" description="Basic and acidic residues" evidence="16">
    <location>
        <begin position="207"/>
        <end position="220"/>
    </location>
</feature>
<evidence type="ECO:0000256" key="4">
    <source>
        <dbReference type="ARBA" id="ARBA00022723"/>
    </source>
</evidence>
<evidence type="ECO:0000256" key="2">
    <source>
        <dbReference type="ARBA" id="ARBA00010857"/>
    </source>
</evidence>
<name>A0AAV9TVE7_9PEZI</name>
<feature type="domain" description="TFIIB-type" evidence="18">
    <location>
        <begin position="348"/>
        <end position="381"/>
    </location>
</feature>
<evidence type="ECO:0000256" key="17">
    <source>
        <dbReference type="SAM" id="Phobius"/>
    </source>
</evidence>
<keyword evidence="8" id="KW-0805">Transcription regulation</keyword>
<dbReference type="InterPro" id="IPR013150">
    <property type="entry name" value="TFIIB_cyclin"/>
</dbReference>
<evidence type="ECO:0000256" key="12">
    <source>
        <dbReference type="ARBA" id="ARBA00056616"/>
    </source>
</evidence>
<dbReference type="CDD" id="cd20551">
    <property type="entry name" value="CYCLIN_TFIIB_rpt1"/>
    <property type="match status" value="1"/>
</dbReference>
<dbReference type="AlphaFoldDB" id="A0AAV9TVE7"/>
<evidence type="ECO:0000256" key="9">
    <source>
        <dbReference type="ARBA" id="ARBA00023163"/>
    </source>
</evidence>
<dbReference type="GO" id="GO:0016251">
    <property type="term" value="F:RNA polymerase II general transcription initiation factor activity"/>
    <property type="evidence" value="ECO:0007669"/>
    <property type="project" value="TreeGrafter"/>
</dbReference>
<feature type="region of interest" description="Disordered" evidence="16">
    <location>
        <begin position="1"/>
        <end position="67"/>
    </location>
</feature>
<evidence type="ECO:0000256" key="10">
    <source>
        <dbReference type="ARBA" id="ARBA00023242"/>
    </source>
</evidence>
<feature type="compositionally biased region" description="Basic and acidic residues" evidence="16">
    <location>
        <begin position="174"/>
        <end position="192"/>
    </location>
</feature>
<gene>
    <name evidence="19" type="ORF">QIS74_01061</name>
</gene>
<keyword evidence="10" id="KW-0539">Nucleus</keyword>
<dbReference type="PANTHER" id="PTHR11618:SF13">
    <property type="entry name" value="TRANSCRIPTION INITIATION FACTOR IIB"/>
    <property type="match status" value="1"/>
</dbReference>
<dbReference type="FunFam" id="1.10.472.10:FF:000141">
    <property type="entry name" value="Transcription initiation factor IIB"/>
    <property type="match status" value="1"/>
</dbReference>
<feature type="transmembrane region" description="Helical" evidence="17">
    <location>
        <begin position="74"/>
        <end position="95"/>
    </location>
</feature>
<organism evidence="19 20">
    <name type="scientific">Colletotrichum tabaci</name>
    <dbReference type="NCBI Taxonomy" id="1209068"/>
    <lineage>
        <taxon>Eukaryota</taxon>
        <taxon>Fungi</taxon>
        <taxon>Dikarya</taxon>
        <taxon>Ascomycota</taxon>
        <taxon>Pezizomycotina</taxon>
        <taxon>Sordariomycetes</taxon>
        <taxon>Hypocreomycetidae</taxon>
        <taxon>Glomerellales</taxon>
        <taxon>Glomerellaceae</taxon>
        <taxon>Colletotrichum</taxon>
        <taxon>Colletotrichum destructivum species complex</taxon>
    </lineage>
</organism>
<dbReference type="InterPro" id="IPR013763">
    <property type="entry name" value="Cyclin-like_dom"/>
</dbReference>
<keyword evidence="4" id="KW-0479">Metal-binding</keyword>
<evidence type="ECO:0000256" key="11">
    <source>
        <dbReference type="ARBA" id="ARBA00031706"/>
    </source>
</evidence>
<dbReference type="Pfam" id="PF00382">
    <property type="entry name" value="TFIIB"/>
    <property type="match status" value="2"/>
</dbReference>
<dbReference type="InterPro" id="IPR023486">
    <property type="entry name" value="TFIIB_CS"/>
</dbReference>
<dbReference type="EMBL" id="JASAOK010000001">
    <property type="protein sequence ID" value="KAK6227506.1"/>
    <property type="molecule type" value="Genomic_DNA"/>
</dbReference>
<evidence type="ECO:0000313" key="19">
    <source>
        <dbReference type="EMBL" id="KAK6227506.1"/>
    </source>
</evidence>
<evidence type="ECO:0000313" key="20">
    <source>
        <dbReference type="Proteomes" id="UP001327957"/>
    </source>
</evidence>
<feature type="compositionally biased region" description="Low complexity" evidence="16">
    <location>
        <begin position="193"/>
        <end position="206"/>
    </location>
</feature>
<keyword evidence="7" id="KW-0862">Zinc</keyword>
<dbReference type="PANTHER" id="PTHR11618">
    <property type="entry name" value="TRANSCRIPTION INITIATION FACTOR IIB-RELATED"/>
    <property type="match status" value="1"/>
</dbReference>
<evidence type="ECO:0000259" key="18">
    <source>
        <dbReference type="PROSITE" id="PS51134"/>
    </source>
</evidence>
<dbReference type="SUPFAM" id="SSF57783">
    <property type="entry name" value="Zinc beta-ribbon"/>
    <property type="match status" value="1"/>
</dbReference>
<feature type="region of interest" description="Disordered" evidence="16">
    <location>
        <begin position="163"/>
        <end position="243"/>
    </location>
</feature>
<dbReference type="InterPro" id="IPR013137">
    <property type="entry name" value="Znf_TFIIB"/>
</dbReference>
<dbReference type="PROSITE" id="PS51134">
    <property type="entry name" value="ZF_TFIIB"/>
    <property type="match status" value="1"/>
</dbReference>
<dbReference type="Gene3D" id="1.10.472.10">
    <property type="entry name" value="Cyclin-like"/>
    <property type="match status" value="1"/>
</dbReference>
<evidence type="ECO:0000256" key="16">
    <source>
        <dbReference type="SAM" id="MobiDB-lite"/>
    </source>
</evidence>
<evidence type="ECO:0000256" key="14">
    <source>
        <dbReference type="PROSITE-ProRule" id="PRU00469"/>
    </source>
</evidence>
<evidence type="ECO:0000256" key="6">
    <source>
        <dbReference type="ARBA" id="ARBA00022771"/>
    </source>
</evidence>
<evidence type="ECO:0000256" key="3">
    <source>
        <dbReference type="ARBA" id="ARBA00013932"/>
    </source>
</evidence>
<keyword evidence="20" id="KW-1185">Reference proteome</keyword>
<protein>
    <recommendedName>
        <fullName evidence="3">Transcription initiation factor IIB</fullName>
    </recommendedName>
    <alternativeName>
        <fullName evidence="11">General transcription factor TFIIB</fullName>
    </alternativeName>
</protein>
<dbReference type="GO" id="GO:0051123">
    <property type="term" value="P:RNA polymerase II preinitiation complex assembly"/>
    <property type="evidence" value="ECO:0007669"/>
    <property type="project" value="UniProtKB-ARBA"/>
</dbReference>
<proteinExistence type="inferred from homology"/>
<dbReference type="Gene3D" id="1.10.472.170">
    <property type="match status" value="1"/>
</dbReference>
<sequence>MAPASLERVGREASASPAAGTEVLTTTTTTTTSSSQTSQSQTSSLTPTPVDTSTDLGGPPRTTTPSATTNTTTILIVIIVFCATAIMSVALFYVFDRKKNAQFREACRRDPYLTRKEFARRRKLSSIERLEEEEMQRSIMIRKSLASREPSRQNSCEDFDVVSRLQQQQHHHHQEHEEKHRLGRQLSEEWMARTRSGSETSSSASSARDHHPYVEPHPGVEVEVPLAPHPRTPSPSRTPLVRKPVPPPPAVASMAELHSPLFVQLATDLLWTQTKNPAKEDPTTHKAVVNKRKELRRRRKELKRRRKVFDEANNIYTAKPYTPKMLGPNGAATDENGNPEGFRDDLNMVVMCPDCKEYPPHLVEEFSSGDMVCGSCGLVVGERIIDTRSEWRTFANDDQGNDDPSRVGDAVNPLLNGSQLETTIAFGDGRDSKQLARLQNKSQNDKASKSLMQAYKEIGAFCDSINLGKNVSDAAKHIFKLTYDHNFMKGKPQEAVIAGCIFIACRQTGVGRTFREIFQVTHVSKKEIGRVFKQLESFLQKIKEENPRGAGSLSNLDGYKASASTSAEDLCTRFCSNLNFRNAQKIENVSRALARKTSSVSELAGRSPLSVAAACIYMASHLMKEVRTSKEIASVAGVSDGTIKTAYRFLYQARDRLIEKEWGADQKAIDGLPIN</sequence>
<keyword evidence="6 14" id="KW-0863">Zinc-finger</keyword>
<accession>A0AAV9TVE7</accession>
<evidence type="ECO:0000256" key="8">
    <source>
        <dbReference type="ARBA" id="ARBA00023015"/>
    </source>
</evidence>
<keyword evidence="17" id="KW-0812">Transmembrane</keyword>
<reference evidence="19 20" key="1">
    <citation type="submission" date="2023-04" db="EMBL/GenBank/DDBJ databases">
        <title>Colletotrichum tabacum stain YC1 causing leaf anthracnose on Nicotiana tabacum(L.) cv.</title>
        <authorList>
            <person name="Ji Z."/>
            <person name="Wang M."/>
            <person name="Zhang J."/>
            <person name="Wang N."/>
            <person name="Zhou Z."/>
        </authorList>
    </citation>
    <scope>NUCLEOTIDE SEQUENCE [LARGE SCALE GENOMIC DNA]</scope>
    <source>
        <strain evidence="19 20">YC1</strain>
    </source>
</reference>
<dbReference type="SMART" id="SM00385">
    <property type="entry name" value="CYCLIN"/>
    <property type="match status" value="2"/>
</dbReference>
<dbReference type="SUPFAM" id="SSF47954">
    <property type="entry name" value="Cyclin-like"/>
    <property type="match status" value="2"/>
</dbReference>
<comment type="caution">
    <text evidence="19">The sequence shown here is derived from an EMBL/GenBank/DDBJ whole genome shotgun (WGS) entry which is preliminary data.</text>
</comment>
<dbReference type="GO" id="GO:0005634">
    <property type="term" value="C:nucleus"/>
    <property type="evidence" value="ECO:0007669"/>
    <property type="project" value="UniProtKB-SubCell"/>
</dbReference>
<comment type="subcellular location">
    <subcellularLocation>
        <location evidence="1">Nucleus</location>
    </subcellularLocation>
</comment>
<dbReference type="PRINTS" id="PR00685">
    <property type="entry name" value="TIFACTORIIB"/>
</dbReference>
<comment type="subunit">
    <text evidence="13">Associates with TFIID-IIA (DA complex) to form TFIID-IIA-IIB (DAB-complex) which is then recognized by polymerase II.</text>
</comment>
<keyword evidence="17" id="KW-1133">Transmembrane helix</keyword>